<dbReference type="GO" id="GO:0010484">
    <property type="term" value="F:histone H3 acetyltransferase activity"/>
    <property type="evidence" value="ECO:0007669"/>
    <property type="project" value="Ensembl"/>
</dbReference>
<dbReference type="InterPro" id="IPR055077">
    <property type="entry name" value="BRCA2_TR2"/>
</dbReference>
<feature type="compositionally biased region" description="Basic residues" evidence="7">
    <location>
        <begin position="3542"/>
        <end position="3552"/>
    </location>
</feature>
<dbReference type="GO" id="GO:1990391">
    <property type="term" value="C:DNA repair complex"/>
    <property type="evidence" value="ECO:0007669"/>
    <property type="project" value="Ensembl"/>
</dbReference>
<dbReference type="Pfam" id="PF09103">
    <property type="entry name" value="BRCA-2_OB1"/>
    <property type="match status" value="1"/>
</dbReference>
<dbReference type="InterPro" id="IPR015205">
    <property type="entry name" value="Tower_dom"/>
</dbReference>
<dbReference type="SUPFAM" id="SSF81872">
    <property type="entry name" value="BRCA2 helical domain"/>
    <property type="match status" value="1"/>
</dbReference>
<keyword evidence="6" id="KW-0175">Coiled coil</keyword>
<reference evidence="9" key="2">
    <citation type="submission" date="2025-09" db="UniProtKB">
        <authorList>
            <consortium name="Ensembl"/>
        </authorList>
    </citation>
    <scope>IDENTIFICATION</scope>
</reference>
<dbReference type="InterPro" id="IPR015188">
    <property type="entry name" value="BRCA2_OB_3"/>
</dbReference>
<dbReference type="RefSeq" id="XP_019384065.1">
    <property type="nucleotide sequence ID" value="XM_019528520.1"/>
</dbReference>
<dbReference type="PIRSF" id="PIRSF002397">
    <property type="entry name" value="BRCA2"/>
    <property type="match status" value="1"/>
</dbReference>
<dbReference type="GO" id="GO:0030141">
    <property type="term" value="C:secretory granule"/>
    <property type="evidence" value="ECO:0007669"/>
    <property type="project" value="Ensembl"/>
</dbReference>
<keyword evidence="1" id="KW-0677">Repeat</keyword>
<dbReference type="InterPro" id="IPR012340">
    <property type="entry name" value="NA-bd_OB-fold"/>
</dbReference>
<dbReference type="GeneTree" id="ENSGT00390000003602"/>
<keyword evidence="4" id="KW-0233">DNA recombination</keyword>
<dbReference type="Gene3D" id="2.40.50.140">
    <property type="entry name" value="Nucleic acid-binding proteins"/>
    <property type="match status" value="3"/>
</dbReference>
<dbReference type="GO" id="GO:0005654">
    <property type="term" value="C:nucleoplasm"/>
    <property type="evidence" value="ECO:0007669"/>
    <property type="project" value="Ensembl"/>
</dbReference>
<dbReference type="OrthoDB" id="21095at2759"/>
<reference evidence="9" key="1">
    <citation type="submission" date="2025-08" db="UniProtKB">
        <authorList>
            <consortium name="Ensembl"/>
        </authorList>
    </citation>
    <scope>IDENTIFICATION</scope>
</reference>
<dbReference type="PANTHER" id="PTHR11289">
    <property type="entry name" value="BREAST CANCER TYPE 2 SUSCEPTIBILITY PROTEIN BRCA2"/>
    <property type="match status" value="1"/>
</dbReference>
<feature type="compositionally biased region" description="Basic and acidic residues" evidence="7">
    <location>
        <begin position="2407"/>
        <end position="2421"/>
    </location>
</feature>
<dbReference type="GO" id="GO:0010485">
    <property type="term" value="F:histone H4 acetyltransferase activity"/>
    <property type="evidence" value="ECO:0007669"/>
    <property type="project" value="Ensembl"/>
</dbReference>
<dbReference type="Pfam" id="PF21318">
    <property type="entry name" value="BRCA2DBD_OB2"/>
    <property type="match status" value="1"/>
</dbReference>
<dbReference type="Gene3D" id="6.10.70.10">
    <property type="match status" value="1"/>
</dbReference>
<keyword evidence="10" id="KW-1185">Reference proteome</keyword>
<feature type="domain" description="Tower" evidence="8">
    <location>
        <begin position="2947"/>
        <end position="2988"/>
    </location>
</feature>
<dbReference type="GO" id="GO:0000800">
    <property type="term" value="C:lateral element"/>
    <property type="evidence" value="ECO:0007669"/>
    <property type="project" value="Ensembl"/>
</dbReference>
<dbReference type="InterPro" id="IPR015187">
    <property type="entry name" value="BRCA2_OB_1"/>
</dbReference>
<dbReference type="GO" id="GO:0005829">
    <property type="term" value="C:cytosol"/>
    <property type="evidence" value="ECO:0007669"/>
    <property type="project" value="Ensembl"/>
</dbReference>
<feature type="region of interest" description="Disordered" evidence="7">
    <location>
        <begin position="3503"/>
        <end position="3552"/>
    </location>
</feature>
<evidence type="ECO:0000256" key="6">
    <source>
        <dbReference type="SAM" id="Coils"/>
    </source>
</evidence>
<dbReference type="GO" id="GO:0002020">
    <property type="term" value="F:protease binding"/>
    <property type="evidence" value="ECO:0007669"/>
    <property type="project" value="Ensembl"/>
</dbReference>
<dbReference type="Pfam" id="PF09169">
    <property type="entry name" value="BRCA-2_helical"/>
    <property type="match status" value="1"/>
</dbReference>
<dbReference type="SUPFAM" id="SSF81878">
    <property type="entry name" value="BRCA2 tower domain"/>
    <property type="match status" value="1"/>
</dbReference>
<evidence type="ECO:0000256" key="5">
    <source>
        <dbReference type="ARBA" id="ARBA00023204"/>
    </source>
</evidence>
<evidence type="ECO:0000256" key="3">
    <source>
        <dbReference type="ARBA" id="ARBA00023125"/>
    </source>
</evidence>
<dbReference type="InterPro" id="IPR015525">
    <property type="entry name" value="BRCA2"/>
</dbReference>
<evidence type="ECO:0000256" key="7">
    <source>
        <dbReference type="SAM" id="MobiDB-lite"/>
    </source>
</evidence>
<dbReference type="KEGG" id="cpoo:109305525"/>
<dbReference type="GO" id="GO:0003697">
    <property type="term" value="F:single-stranded DNA binding"/>
    <property type="evidence" value="ECO:0007669"/>
    <property type="project" value="Ensembl"/>
</dbReference>
<dbReference type="CDD" id="cd04494">
    <property type="entry name" value="BRCA2DBD_OB2"/>
    <property type="match status" value="1"/>
</dbReference>
<dbReference type="PANTHER" id="PTHR11289:SF0">
    <property type="entry name" value="BREAST CANCER TYPE 2 SUSCEPTIBILITY PROTEIN"/>
    <property type="match status" value="1"/>
</dbReference>
<dbReference type="GO" id="GO:0051298">
    <property type="term" value="P:centrosome duplication"/>
    <property type="evidence" value="ECO:0007669"/>
    <property type="project" value="Ensembl"/>
</dbReference>
<dbReference type="SMART" id="SM01341">
    <property type="entry name" value="Tower"/>
    <property type="match status" value="1"/>
</dbReference>
<feature type="region of interest" description="Disordered" evidence="7">
    <location>
        <begin position="2481"/>
        <end position="2508"/>
    </location>
</feature>
<evidence type="ECO:0000256" key="2">
    <source>
        <dbReference type="ARBA" id="ARBA00022763"/>
    </source>
</evidence>
<dbReference type="SUPFAM" id="SSF50249">
    <property type="entry name" value="Nucleic acid-binding proteins"/>
    <property type="match status" value="3"/>
</dbReference>
<dbReference type="Pfam" id="PF00634">
    <property type="entry name" value="BRCA2"/>
    <property type="match status" value="6"/>
</dbReference>
<dbReference type="GO" id="GO:0045893">
    <property type="term" value="P:positive regulation of DNA-templated transcription"/>
    <property type="evidence" value="ECO:0007669"/>
    <property type="project" value="Ensembl"/>
</dbReference>
<dbReference type="CDD" id="cd04495">
    <property type="entry name" value="BRCA2DBD_OB3"/>
    <property type="match status" value="1"/>
</dbReference>
<evidence type="ECO:0000256" key="4">
    <source>
        <dbReference type="ARBA" id="ARBA00023172"/>
    </source>
</evidence>
<dbReference type="GO" id="GO:0071479">
    <property type="term" value="P:cellular response to ionizing radiation"/>
    <property type="evidence" value="ECO:0007669"/>
    <property type="project" value="Ensembl"/>
</dbReference>
<organism evidence="9 10">
    <name type="scientific">Crocodylus porosus</name>
    <name type="common">Saltwater crocodile</name>
    <name type="synonym">Estuarine crocodile</name>
    <dbReference type="NCBI Taxonomy" id="8502"/>
    <lineage>
        <taxon>Eukaryota</taxon>
        <taxon>Metazoa</taxon>
        <taxon>Chordata</taxon>
        <taxon>Craniata</taxon>
        <taxon>Vertebrata</taxon>
        <taxon>Euteleostomi</taxon>
        <taxon>Archelosauria</taxon>
        <taxon>Archosauria</taxon>
        <taxon>Crocodylia</taxon>
        <taxon>Longirostres</taxon>
        <taxon>Crocodylidae</taxon>
        <taxon>Crocodylus</taxon>
    </lineage>
</organism>
<dbReference type="GO" id="GO:0000781">
    <property type="term" value="C:chromosome, telomeric region"/>
    <property type="evidence" value="ECO:0007669"/>
    <property type="project" value="Ensembl"/>
</dbReference>
<gene>
    <name evidence="9" type="primary">BRCA2</name>
</gene>
<evidence type="ECO:0000256" key="1">
    <source>
        <dbReference type="ARBA" id="ARBA00022737"/>
    </source>
</evidence>
<evidence type="ECO:0000313" key="9">
    <source>
        <dbReference type="Ensembl" id="ENSCPRP00005008306.1"/>
    </source>
</evidence>
<dbReference type="GO" id="GO:0000724">
    <property type="term" value="P:double-strand break repair via homologous recombination"/>
    <property type="evidence" value="ECO:0007669"/>
    <property type="project" value="Ensembl"/>
</dbReference>
<evidence type="ECO:0000259" key="8">
    <source>
        <dbReference type="SMART" id="SM01341"/>
    </source>
</evidence>
<dbReference type="FunFam" id="2.40.50.140:FF:000205">
    <property type="entry name" value="Breast cancer susceptibility protein 2"/>
    <property type="match status" value="1"/>
</dbReference>
<dbReference type="GO" id="GO:0000152">
    <property type="term" value="C:nuclear ubiquitin ligase complex"/>
    <property type="evidence" value="ECO:0007669"/>
    <property type="project" value="Ensembl"/>
</dbReference>
<dbReference type="Pfam" id="PF09104">
    <property type="entry name" value="BRCA-2_OB3"/>
    <property type="match status" value="1"/>
</dbReference>
<dbReference type="GO" id="GO:0043015">
    <property type="term" value="F:gamma-tubulin binding"/>
    <property type="evidence" value="ECO:0007669"/>
    <property type="project" value="Ensembl"/>
</dbReference>
<dbReference type="GO" id="GO:0042802">
    <property type="term" value="F:identical protein binding"/>
    <property type="evidence" value="ECO:0007669"/>
    <property type="project" value="Ensembl"/>
</dbReference>
<evidence type="ECO:0000313" key="10">
    <source>
        <dbReference type="Proteomes" id="UP000594220"/>
    </source>
</evidence>
<dbReference type="Proteomes" id="UP000594220">
    <property type="component" value="Unplaced"/>
</dbReference>
<keyword evidence="3" id="KW-0238">DNA-binding</keyword>
<dbReference type="OMA" id="CWYTKLG"/>
<dbReference type="GO" id="GO:1990426">
    <property type="term" value="P:mitotic recombination-dependent replication fork processing"/>
    <property type="evidence" value="ECO:0007669"/>
    <property type="project" value="Ensembl"/>
</dbReference>
<accession>A0A7M4FUF1</accession>
<dbReference type="GO" id="GO:0033593">
    <property type="term" value="C:BRCA2-MAGE-D1 complex"/>
    <property type="evidence" value="ECO:0007669"/>
    <property type="project" value="Ensembl"/>
</dbReference>
<name>A0A7M4FUF1_CROPO</name>
<sequence length="3552" mass="396834">MDKEMADKPVGRSTFFEIFKTQCSESDLGPISLNWFEELSLEASPYESKMLDKTEYRTGWLDQSTFKTPKGKLSVYSQLASTPMIFKEQSTTLRLLPSPVQDLGQKRIGAGQESLTNKEHRTSPCIMKTKMDQANEISVSPFDTCLNTRSSVLRSSFRTPQKNIVPVAYGSLFCSPKLLEVKTPKCISESLGAEVDPDMSWSSSLATPPTLGTTEIIAKENDSLSGSKEHDDRIAKVLHNFYNCTSPEKNGINMESTPEIVKLNAESDVKDCELEKMLDGSFGETSSFQDPSHIPDKAAVDSLAFNALKDGEKCEATEDMPNGKEDVLCVCLSSSKPGNLQKVKTDLHSKKKHLDKMKAAELQEIDGVTGNFRDVRLMKCERELDFPRCKLFAADASNNRMQMPSENQKFTNLHVPSSLTSEWSQLDLSGLDSVELERKSSSDICSQVNLCNKKNSQDKLAHSLDTSTNFSTLETPLLNAMEGQKWLNINFSENMDDEIKMYENNSISETSPRCSASASVQDLNLVKGCATETVSKVSCFDCRTFMETANFAEYSVIHDNCFPKHLKEISQFSITDAASHPLLYNVSTSNIHDSLTWSTSNDDSSKRSGLKSINVLPSLKKRSKKFLYTLNETVLYKEGKIQKDLSTESLIHSALSHSEFVSHTFKGSDAVSKDDQDLPVLSTEGKCLLSETEEKSVSSKYATKTDIANNSSASSFNNELVHHELKDVVKNNREEHQPVTSDMASTWRDYLVDASNTNAGPSIKHKVLVTACFFTTKYSKMDFGRTIQSPKKDVLAGNTNTNLNATVAPQQGPQCRQTSSDNDHLIEFELEPVSMTNCNCSNSLSEINLDKNNSDSIRCNRNTSAKENYATNKLPIHECKGIINSPLKIQSYKNSSTMLKGGNKMDGGSFLKVTADNRETESAENDENKFQTADNKNIVGVESGNKVLDRTDLSSLPVVISEKSTLPLLQDVPAFSAQESVSTKAQKARLVLLSKKGPEPNAEIKHRIMKAVEYPLKCTASDNNINSVTSLCFNKRAKENSENKEKWLGHASFSAHSLKQRFDGFQTASNKQIKLSENSITRSKMLFKDMEDECLKDLSTDGIKSISNKVTSENKISSVLENKLDTDSSPSFDSQAGLVEFNNPHCILFKSMHSSFQNLPKNQQQLREQNQTLTASQEAEITELSNILEETGSQFEFTQFRNSVTQNNASELYVSVGTSEMINSKNISGLCKNSDSVDDFETEVKISDNFLSKCADTESKMVGNKKEDNFNLQKYNCEEVASNLHANENRMLCIPIFSIPMQEKCSNLEGFCSAGGKKIHISNKALTRATKLFSDLDDGSEMLKFTEINTKSRCSNKCMSSNWNVSRCPTEKGNCCATNLKDTQVASEHTSQNNQIHMENKPKNDGENIHIIGSTEVNNLKDNAQYSALEMGNSLPSSESHAQSLKILQQLPNQGDTQVKSNSQEVLSDLTCFGEAAKTEEMFTLNILDEIEQLDHNTKEQKISSGHKCLSQNFQTVTNISVSEALLDEAPHLLPETYAEKELNKVVSILNRQMTNSISKEGADTISVQKSINMNQDETKMCFDHYQINIQQDKDFKIKDTMQTNVIGFHTASGKKITTADESLAKAKLFFAEENIFFENEDNGNFEDPEIQSLNEKKGNKTFVGDCELFLENTANCIEEKLDLTDNPVSKKPGKDAFKLIVQSSSTEKTVRENLSLESSVLANLANEPEKYAEAFYSKRPIAVDFGNLDSEFYTESRKSVVSKVSVFETESFGERKLEHSSRKSDASKHTLLVSSTDQTTDMHVTQVSHTSVENPVHENAQSILTVKDDKNKCHDCFYVSLGNLSDSSSFVKCHTKQSECQNSNDTCHIINCVSENIPNTCQEQPLTSLSSDKNSFISFKDTFHNKSCINPKNDLKLLGAENTLKISATKVESSFSKPLKDGPFVFSTAKGKTVTVSEDALKRVRQLFPENPDNPIKQNIKTKLEINRVDVTTDRLKTFENTNCPIFNNSVNVEKTEMDNVSTVHFPNANKNSHKDKQTLYQKRNTSPDLGSETSLQSLSFQMKNKLSGIYKSPKKLNHPGDFPAGNLGFFSTASGKHVQLSEDSLKKARQLFFEMENNSLDGQQSILDMKYGYKVSSVGGKIGKGGTASASVLVNMELVKSQEKNPPNPELILSPPFGFSTASGKKVLVSENALHKVTGIVRDFDNIASTKCCYADHVNSMQDSGSAIKTSVNYVGKAKAGVEIKNSRIQETCNKETDLSGISHETKPLENICSKSLGLTHSEEDKHLTLLKNAFMLKDSCSSKNEHQRMGKNSKVVLCSTPTKPKQGVYLTCSQIPENYLETEVVESAKALMEDCDLTDYELQNSTKKSLLACRKMDKNFPLNMRMGKRRMAEQISVEEPPIKRKLLPEFDRTKDPHKSLNASKSTPDGTIKDRRKFIYRVPLKPVTCSPFSATKVRQEVRNPNFTLPDQNFKGFISKSDTSSSSISSCFTPLSKTSAEKSEKTKNLDIQSKTAKFFVPPFKTKLDDLADEKLGNKTLDSLTNSNVNVDKEQKDALVQQSTGEGEAYQSDERDCTKHAAARNLGNDGADLTNMITNLQQARNLQEMRIRKKYRQNIRPQPGSLYIMKTSAVKRISLKAAVENNSLHIYSTEQLYMYGVSKHCIQVNSINAESFEFLIQDFFSEEYFLAGHGVQLADGGWLIPTDEGRAGKNEFYRALCDTPGVDPKLITDAWVYNHYRWIVWKLAAMEVSFPQEFASRCLTPERVLLQLKYRYDLEVDKSKRSAIKKIMERDDTAARTLVLCISKIISLSPNTSENPATKSRFKNNKDSAIIEVTDSWYSIRAVLDLPLKVLLQRRRLTVGQKIIVHGAELVGSQNACTPLEAPDTLMLKISANSTRRARWYAKLGFHQDPRPFPLSLSSLFSDGGTVGCIDIVIQRAYPLQWMEKKPTGSYVFRNNRAEEREAAKHAENQQKHLEALFAKIQAEYEQNEGKTRKRVLRSCALTRQQIQTLQDGAELYEAIQNSPDPGYMEGYLSEEQLRALNTHRRMLNDKKQAQIQAEFKKALESVEQEEHGYSIREVSTVWKLRVVDYRKQEKVKVVMLNIWRPLSDVFSQLKEGNRYRIYQLATSESKGKLDAANVQLTATKKTQYLQLSASQEILLEIYIPRNAVLFSKLLDLSFQPACGEVDLVGFVISVNKSTGFSTLVYLSDENLNLVAIKIWMDLKQLAVEDIIKPCTLISASNIQWQSANFRLEIPTLFAGDLSLFSANPKEGCLQERFNELKNTIENVNSFCNDAKCKLMNLLQTNGPQVNNLNKECGLSFLSPSQKSNLCVGNKNHTSFPNSEMKYQSPLSVSKPDVKLAPQGLAKMTPHTPNENHPKNCKKRKAMDLLSQIPPPPPLTPVCSVVSPSLKKAFQPPRSSDFQCSKLLKGTNHNSLHITTLTRSNEITPLAETDLIADEELAMINTQALLCNLPKEKKTDYTEKTISAASRDSLDHLVHDNSPMSAAGTNALQNSTEGTEALEKDTSKTENLFTVPKKLQRHKKRKHY</sequence>
<dbReference type="CTD" id="675"/>
<keyword evidence="2" id="KW-0227">DNA damage</keyword>
<dbReference type="GO" id="GO:0006289">
    <property type="term" value="P:nucleotide-excision repair"/>
    <property type="evidence" value="ECO:0007669"/>
    <property type="project" value="Ensembl"/>
</dbReference>
<feature type="coiled-coil region" evidence="6">
    <location>
        <begin position="2961"/>
        <end position="2988"/>
    </location>
</feature>
<dbReference type="CDD" id="cd04493">
    <property type="entry name" value="BRCA2DBD_OB1"/>
    <property type="match status" value="1"/>
</dbReference>
<dbReference type="GO" id="GO:0070200">
    <property type="term" value="P:establishment of protein localization to telomere"/>
    <property type="evidence" value="ECO:0007669"/>
    <property type="project" value="Ensembl"/>
</dbReference>
<feature type="compositionally biased region" description="Low complexity" evidence="7">
    <location>
        <begin position="2481"/>
        <end position="2491"/>
    </location>
</feature>
<dbReference type="InterPro" id="IPR036315">
    <property type="entry name" value="BRCA2_hlx_sf"/>
</dbReference>
<dbReference type="Pfam" id="PF09121">
    <property type="entry name" value="Tower"/>
    <property type="match status" value="1"/>
</dbReference>
<proteinExistence type="predicted"/>
<dbReference type="PROSITE" id="PS50138">
    <property type="entry name" value="BRCA2_REPEAT"/>
    <property type="match status" value="6"/>
</dbReference>
<feature type="compositionally biased region" description="Polar residues" evidence="7">
    <location>
        <begin position="3506"/>
        <end position="3522"/>
    </location>
</feature>
<dbReference type="Pfam" id="PF22687">
    <property type="entry name" value="BRCA2_TR2"/>
    <property type="match status" value="1"/>
</dbReference>
<keyword evidence="5" id="KW-0234">DNA repair</keyword>
<dbReference type="GO" id="GO:0005813">
    <property type="term" value="C:centrosome"/>
    <property type="evidence" value="ECO:0007669"/>
    <property type="project" value="Ensembl"/>
</dbReference>
<protein>
    <submittedName>
        <fullName evidence="9">BRCA2 DNA repair associated</fullName>
    </submittedName>
</protein>
<dbReference type="GeneID" id="109305525"/>
<dbReference type="InterPro" id="IPR048262">
    <property type="entry name" value="BRCA2_OB_2_dom"/>
</dbReference>
<dbReference type="InterPro" id="IPR015252">
    <property type="entry name" value="BRCA2_hlx"/>
</dbReference>
<dbReference type="InterPro" id="IPR002093">
    <property type="entry name" value="BRCA2_repeat"/>
</dbReference>
<dbReference type="Ensembl" id="ENSCPRT00005009781.1">
    <property type="protein sequence ID" value="ENSCPRP00005008306.1"/>
    <property type="gene ID" value="ENSCPRG00005005931.1"/>
</dbReference>
<feature type="region of interest" description="Disordered" evidence="7">
    <location>
        <begin position="2407"/>
        <end position="2432"/>
    </location>
</feature>